<feature type="transmembrane region" description="Helical" evidence="1">
    <location>
        <begin position="7"/>
        <end position="25"/>
    </location>
</feature>
<keyword evidence="3" id="KW-1185">Reference proteome</keyword>
<protein>
    <recommendedName>
        <fullName evidence="4">DUF5668 domain-containing protein</fullName>
    </recommendedName>
</protein>
<evidence type="ECO:0000313" key="2">
    <source>
        <dbReference type="EMBL" id="MFD1129985.1"/>
    </source>
</evidence>
<dbReference type="RefSeq" id="WP_251582940.1">
    <property type="nucleotide sequence ID" value="NZ_JBHTKX010000002.1"/>
</dbReference>
<feature type="transmembrane region" description="Helical" evidence="1">
    <location>
        <begin position="37"/>
        <end position="56"/>
    </location>
</feature>
<feature type="transmembrane region" description="Helical" evidence="1">
    <location>
        <begin position="145"/>
        <end position="163"/>
    </location>
</feature>
<sequence>MSIKNKASLFAPLLIIVGVFLLLNSGKHLGAGSIFAYFWPSFFIIPLGIFFHWLYFSLIGRGIGLLVPGGILLIAGLTCQIAIVTDSWITMWPGFILAVAAGLFELYWFGSRNKYLLIPINILTALSFIFFIAFSLGSMLNRFSVVQPFIALILIVGGVLVLFRRKKKPHFYS</sequence>
<dbReference type="Proteomes" id="UP001597169">
    <property type="component" value="Unassembled WGS sequence"/>
</dbReference>
<keyword evidence="1" id="KW-0472">Membrane</keyword>
<evidence type="ECO:0000313" key="3">
    <source>
        <dbReference type="Proteomes" id="UP001597169"/>
    </source>
</evidence>
<proteinExistence type="predicted"/>
<reference evidence="3" key="1">
    <citation type="journal article" date="2019" name="Int. J. Syst. Evol. Microbiol.">
        <title>The Global Catalogue of Microorganisms (GCM) 10K type strain sequencing project: providing services to taxonomists for standard genome sequencing and annotation.</title>
        <authorList>
            <consortium name="The Broad Institute Genomics Platform"/>
            <consortium name="The Broad Institute Genome Sequencing Center for Infectious Disease"/>
            <person name="Wu L."/>
            <person name="Ma J."/>
        </authorList>
    </citation>
    <scope>NUCLEOTIDE SEQUENCE [LARGE SCALE GENOMIC DNA]</scope>
    <source>
        <strain evidence="3">CCUG 53519</strain>
    </source>
</reference>
<evidence type="ECO:0008006" key="4">
    <source>
        <dbReference type="Google" id="ProtNLM"/>
    </source>
</evidence>
<feature type="transmembrane region" description="Helical" evidence="1">
    <location>
        <begin position="63"/>
        <end position="83"/>
    </location>
</feature>
<keyword evidence="1" id="KW-0812">Transmembrane</keyword>
<dbReference type="EMBL" id="JBHTKX010000002">
    <property type="protein sequence ID" value="MFD1129985.1"/>
    <property type="molecule type" value="Genomic_DNA"/>
</dbReference>
<feature type="transmembrane region" description="Helical" evidence="1">
    <location>
        <begin position="89"/>
        <end position="109"/>
    </location>
</feature>
<feature type="transmembrane region" description="Helical" evidence="1">
    <location>
        <begin position="116"/>
        <end position="139"/>
    </location>
</feature>
<comment type="caution">
    <text evidence="2">The sequence shown here is derived from an EMBL/GenBank/DDBJ whole genome shotgun (WGS) entry which is preliminary data.</text>
</comment>
<accession>A0ABW3PVY4</accession>
<keyword evidence="1" id="KW-1133">Transmembrane helix</keyword>
<gene>
    <name evidence="2" type="ORF">ACFQ3J_17590</name>
</gene>
<organism evidence="2 3">
    <name type="scientific">Paenibacillus provencensis</name>
    <dbReference type="NCBI Taxonomy" id="441151"/>
    <lineage>
        <taxon>Bacteria</taxon>
        <taxon>Bacillati</taxon>
        <taxon>Bacillota</taxon>
        <taxon>Bacilli</taxon>
        <taxon>Bacillales</taxon>
        <taxon>Paenibacillaceae</taxon>
        <taxon>Paenibacillus</taxon>
    </lineage>
</organism>
<name>A0ABW3PVY4_9BACL</name>
<evidence type="ECO:0000256" key="1">
    <source>
        <dbReference type="SAM" id="Phobius"/>
    </source>
</evidence>